<evidence type="ECO:0000313" key="2">
    <source>
        <dbReference type="Proteomes" id="UP001596103"/>
    </source>
</evidence>
<sequence length="91" mass="10018">MKISPVQLVGKPAIRGKVVRSVTAWRTDQVGNRGTLEILSDFPKRAGRVRINAIVGAVHSLRKGGPAWHQPDLWHLPGVHRARAEAVTRQS</sequence>
<organism evidence="1 2">
    <name type="scientific">Paraburkholderia denitrificans</name>
    <dbReference type="NCBI Taxonomy" id="694025"/>
    <lineage>
        <taxon>Bacteria</taxon>
        <taxon>Pseudomonadati</taxon>
        <taxon>Pseudomonadota</taxon>
        <taxon>Betaproteobacteria</taxon>
        <taxon>Burkholderiales</taxon>
        <taxon>Burkholderiaceae</taxon>
        <taxon>Paraburkholderia</taxon>
    </lineage>
</organism>
<gene>
    <name evidence="1" type="ORF">ACFPTO_10620</name>
</gene>
<dbReference type="Proteomes" id="UP001596103">
    <property type="component" value="Unassembled WGS sequence"/>
</dbReference>
<name>A0ABW0J858_9BURK</name>
<dbReference type="RefSeq" id="WP_377711329.1">
    <property type="nucleotide sequence ID" value="NZ_JBHSMP010000013.1"/>
</dbReference>
<proteinExistence type="predicted"/>
<comment type="caution">
    <text evidence="1">The sequence shown here is derived from an EMBL/GenBank/DDBJ whole genome shotgun (WGS) entry which is preliminary data.</text>
</comment>
<dbReference type="EMBL" id="JBHSMP010000013">
    <property type="protein sequence ID" value="MFC5429249.1"/>
    <property type="molecule type" value="Genomic_DNA"/>
</dbReference>
<keyword evidence="2" id="KW-1185">Reference proteome</keyword>
<evidence type="ECO:0000313" key="1">
    <source>
        <dbReference type="EMBL" id="MFC5429249.1"/>
    </source>
</evidence>
<protein>
    <submittedName>
        <fullName evidence="1">Uncharacterized protein</fullName>
    </submittedName>
</protein>
<accession>A0ABW0J858</accession>
<reference evidence="2" key="1">
    <citation type="journal article" date="2019" name="Int. J. Syst. Evol. Microbiol.">
        <title>The Global Catalogue of Microorganisms (GCM) 10K type strain sequencing project: providing services to taxonomists for standard genome sequencing and annotation.</title>
        <authorList>
            <consortium name="The Broad Institute Genomics Platform"/>
            <consortium name="The Broad Institute Genome Sequencing Center for Infectious Disease"/>
            <person name="Wu L."/>
            <person name="Ma J."/>
        </authorList>
    </citation>
    <scope>NUCLEOTIDE SEQUENCE [LARGE SCALE GENOMIC DNA]</scope>
    <source>
        <strain evidence="2">CCUG 56042</strain>
    </source>
</reference>